<proteinExistence type="predicted"/>
<keyword evidence="1" id="KW-0472">Membrane</keyword>
<keyword evidence="3" id="KW-1185">Reference proteome</keyword>
<dbReference type="AlphaFoldDB" id="A0A6I4J2W2"/>
<dbReference type="Proteomes" id="UP000441389">
    <property type="component" value="Unassembled WGS sequence"/>
</dbReference>
<comment type="caution">
    <text evidence="2">The sequence shown here is derived from an EMBL/GenBank/DDBJ whole genome shotgun (WGS) entry which is preliminary data.</text>
</comment>
<evidence type="ECO:0000313" key="3">
    <source>
        <dbReference type="Proteomes" id="UP000441389"/>
    </source>
</evidence>
<name>A0A6I4J2W2_9SPHN</name>
<dbReference type="EMBL" id="WQMS01000014">
    <property type="protein sequence ID" value="MVO78775.1"/>
    <property type="molecule type" value="Genomic_DNA"/>
</dbReference>
<organism evidence="2 3">
    <name type="scientific">Sphingomonas horti</name>
    <dbReference type="NCBI Taxonomy" id="2682842"/>
    <lineage>
        <taxon>Bacteria</taxon>
        <taxon>Pseudomonadati</taxon>
        <taxon>Pseudomonadota</taxon>
        <taxon>Alphaproteobacteria</taxon>
        <taxon>Sphingomonadales</taxon>
        <taxon>Sphingomonadaceae</taxon>
        <taxon>Sphingomonas</taxon>
    </lineage>
</organism>
<gene>
    <name evidence="2" type="ORF">GON01_12625</name>
</gene>
<protein>
    <recommendedName>
        <fullName evidence="4">VanZ-like domain-containing protein</fullName>
    </recommendedName>
</protein>
<evidence type="ECO:0000313" key="2">
    <source>
        <dbReference type="EMBL" id="MVO78775.1"/>
    </source>
</evidence>
<reference evidence="2 3" key="1">
    <citation type="submission" date="2019-12" db="EMBL/GenBank/DDBJ databases">
        <authorList>
            <person name="Huq M.A."/>
        </authorList>
    </citation>
    <scope>NUCLEOTIDE SEQUENCE [LARGE SCALE GENOMIC DNA]</scope>
    <source>
        <strain evidence="2 3">MAH-20</strain>
    </source>
</reference>
<keyword evidence="1" id="KW-1133">Transmembrane helix</keyword>
<feature type="transmembrane region" description="Helical" evidence="1">
    <location>
        <begin position="22"/>
        <end position="38"/>
    </location>
</feature>
<keyword evidence="1" id="KW-0812">Transmembrane</keyword>
<sequence length="105" mass="11825">MSPLQQAKLFIGDHVHLAKDALHIYVALALFLGSAMLFRWPLKSWRPWLVVLAAALIGEAWDLRDSLVYHTPIELGGNLKDVLNTLFWPTVLVLLARGTRVLKRG</sequence>
<evidence type="ECO:0000256" key="1">
    <source>
        <dbReference type="SAM" id="Phobius"/>
    </source>
</evidence>
<accession>A0A6I4J2W2</accession>
<evidence type="ECO:0008006" key="4">
    <source>
        <dbReference type="Google" id="ProtNLM"/>
    </source>
</evidence>
<dbReference type="RefSeq" id="WP_157027733.1">
    <property type="nucleotide sequence ID" value="NZ_WQMS01000014.1"/>
</dbReference>